<comment type="caution">
    <text evidence="2">The sequence shown here is derived from an EMBL/GenBank/DDBJ whole genome shotgun (WGS) entry which is preliminary data.</text>
</comment>
<sequence>MTAPVLLLLGFGALAQAAKDFKDFKGSKDSKLDSVSPHGINRHGLLVVANAAKQDLLHGDQELHCQIRESPGAPTLH</sequence>
<gene>
    <name evidence="2" type="ORF">O9K51_09058</name>
</gene>
<reference evidence="2" key="1">
    <citation type="submission" date="2023-01" db="EMBL/GenBank/DDBJ databases">
        <title>The growth and conidiation of Purpureocillium lavendulum are regulated by nitrogen source and histone H3K14 acetylation.</title>
        <authorList>
            <person name="Tang P."/>
            <person name="Han J."/>
            <person name="Zhang C."/>
            <person name="Tang P."/>
            <person name="Qi F."/>
            <person name="Zhang K."/>
            <person name="Liang L."/>
        </authorList>
    </citation>
    <scope>NUCLEOTIDE SEQUENCE</scope>
    <source>
        <strain evidence="2">YMF1.00683</strain>
    </source>
</reference>
<dbReference type="EMBL" id="JAQHRD010000008">
    <property type="protein sequence ID" value="KAJ6438466.1"/>
    <property type="molecule type" value="Genomic_DNA"/>
</dbReference>
<keyword evidence="3" id="KW-1185">Reference proteome</keyword>
<keyword evidence="1" id="KW-0732">Signal</keyword>
<feature type="signal peptide" evidence="1">
    <location>
        <begin position="1"/>
        <end position="17"/>
    </location>
</feature>
<name>A0AB34FI20_9HYPO</name>
<feature type="chain" id="PRO_5044341541" evidence="1">
    <location>
        <begin position="18"/>
        <end position="77"/>
    </location>
</feature>
<evidence type="ECO:0000256" key="1">
    <source>
        <dbReference type="SAM" id="SignalP"/>
    </source>
</evidence>
<protein>
    <submittedName>
        <fullName evidence="2">Uncharacterized protein</fullName>
    </submittedName>
</protein>
<dbReference type="AlphaFoldDB" id="A0AB34FI20"/>
<organism evidence="2 3">
    <name type="scientific">Purpureocillium lavendulum</name>
    <dbReference type="NCBI Taxonomy" id="1247861"/>
    <lineage>
        <taxon>Eukaryota</taxon>
        <taxon>Fungi</taxon>
        <taxon>Dikarya</taxon>
        <taxon>Ascomycota</taxon>
        <taxon>Pezizomycotina</taxon>
        <taxon>Sordariomycetes</taxon>
        <taxon>Hypocreomycetidae</taxon>
        <taxon>Hypocreales</taxon>
        <taxon>Ophiocordycipitaceae</taxon>
        <taxon>Purpureocillium</taxon>
    </lineage>
</organism>
<dbReference type="Proteomes" id="UP001163105">
    <property type="component" value="Unassembled WGS sequence"/>
</dbReference>
<evidence type="ECO:0000313" key="3">
    <source>
        <dbReference type="Proteomes" id="UP001163105"/>
    </source>
</evidence>
<evidence type="ECO:0000313" key="2">
    <source>
        <dbReference type="EMBL" id="KAJ6438466.1"/>
    </source>
</evidence>
<accession>A0AB34FI20</accession>
<proteinExistence type="predicted"/>